<sequence length="333" mass="36531">MGFINFIMLAGILAASLGISLLITVPLTGALVRLRANYNPRGLQLDAEGNIEPHTGPVVTSFFGMLRRVKRIEGWAGLYKGFMPTLLFSLVLTIFAVTVLDANSPSRTGRVDPPATGVTGTLMYSLLSMLVSLPAAIITYRSITTPYKLPFFRPLYSLRILLTPTERRRPWVIYLTPGLLTAEVLHVAYTALLLSGLRSLLLPRPGSDDYTFSTFRFGIYLAIEILSTAVLCPLEVITTKLAIQRNHAAPEYNSVEQEVEDDGMDGEAYTEYAGAEEDVIGLRHEKDPYLSFTDCAKSIVAEEGWTALYRAWWITLLGGIASVFATVAPAMSA</sequence>
<evidence type="ECO:0008006" key="13">
    <source>
        <dbReference type="Google" id="ProtNLM"/>
    </source>
</evidence>
<dbReference type="InterPro" id="IPR018108">
    <property type="entry name" value="MCP_transmembrane"/>
</dbReference>
<evidence type="ECO:0000256" key="3">
    <source>
        <dbReference type="ARBA" id="ARBA00022448"/>
    </source>
</evidence>
<organism evidence="11 12">
    <name type="scientific">Daedalea quercina L-15889</name>
    <dbReference type="NCBI Taxonomy" id="1314783"/>
    <lineage>
        <taxon>Eukaryota</taxon>
        <taxon>Fungi</taxon>
        <taxon>Dikarya</taxon>
        <taxon>Basidiomycota</taxon>
        <taxon>Agaricomycotina</taxon>
        <taxon>Agaricomycetes</taxon>
        <taxon>Polyporales</taxon>
        <taxon>Fomitopsis</taxon>
    </lineage>
</organism>
<evidence type="ECO:0000313" key="12">
    <source>
        <dbReference type="Proteomes" id="UP000076727"/>
    </source>
</evidence>
<feature type="transmembrane region" description="Helical" evidence="10">
    <location>
        <begin position="77"/>
        <end position="102"/>
    </location>
</feature>
<feature type="transmembrane region" description="Helical" evidence="10">
    <location>
        <begin position="311"/>
        <end position="331"/>
    </location>
</feature>
<evidence type="ECO:0000256" key="6">
    <source>
        <dbReference type="ARBA" id="ARBA00022989"/>
    </source>
</evidence>
<comment type="subcellular location">
    <subcellularLocation>
        <location evidence="1">Membrane</location>
        <topology evidence="1">Multi-pass membrane protein</topology>
    </subcellularLocation>
</comment>
<keyword evidence="6 10" id="KW-1133">Transmembrane helix</keyword>
<feature type="transmembrane region" description="Helical" evidence="10">
    <location>
        <begin position="171"/>
        <end position="197"/>
    </location>
</feature>
<dbReference type="InterPro" id="IPR044712">
    <property type="entry name" value="SLC25A32-like"/>
</dbReference>
<dbReference type="InterPro" id="IPR023395">
    <property type="entry name" value="MCP_dom_sf"/>
</dbReference>
<evidence type="ECO:0000256" key="5">
    <source>
        <dbReference type="ARBA" id="ARBA00022737"/>
    </source>
</evidence>
<evidence type="ECO:0000256" key="10">
    <source>
        <dbReference type="SAM" id="Phobius"/>
    </source>
</evidence>
<evidence type="ECO:0000256" key="4">
    <source>
        <dbReference type="ARBA" id="ARBA00022692"/>
    </source>
</evidence>
<gene>
    <name evidence="11" type="ORF">DAEQUDRAFT_723232</name>
</gene>
<dbReference type="Gene3D" id="1.50.40.10">
    <property type="entry name" value="Mitochondrial carrier domain"/>
    <property type="match status" value="2"/>
</dbReference>
<feature type="transmembrane region" description="Helical" evidence="10">
    <location>
        <begin position="6"/>
        <end position="32"/>
    </location>
</feature>
<feature type="transmembrane region" description="Helical" evidence="10">
    <location>
        <begin position="217"/>
        <end position="237"/>
    </location>
</feature>
<dbReference type="GO" id="GO:0006862">
    <property type="term" value="P:nucleotide transport"/>
    <property type="evidence" value="ECO:0007669"/>
    <property type="project" value="InterPro"/>
</dbReference>
<dbReference type="GO" id="GO:0055085">
    <property type="term" value="P:transmembrane transport"/>
    <property type="evidence" value="ECO:0007669"/>
    <property type="project" value="InterPro"/>
</dbReference>
<name>A0A165SJ39_9APHY</name>
<keyword evidence="5" id="KW-0677">Repeat</keyword>
<dbReference type="STRING" id="1314783.A0A165SJ39"/>
<evidence type="ECO:0000256" key="2">
    <source>
        <dbReference type="ARBA" id="ARBA00006375"/>
    </source>
</evidence>
<evidence type="ECO:0000256" key="1">
    <source>
        <dbReference type="ARBA" id="ARBA00004141"/>
    </source>
</evidence>
<keyword evidence="12" id="KW-1185">Reference proteome</keyword>
<evidence type="ECO:0000256" key="8">
    <source>
        <dbReference type="PROSITE-ProRule" id="PRU00282"/>
    </source>
</evidence>
<evidence type="ECO:0000313" key="11">
    <source>
        <dbReference type="EMBL" id="KZT72069.1"/>
    </source>
</evidence>
<keyword evidence="7 8" id="KW-0472">Membrane</keyword>
<evidence type="ECO:0000256" key="9">
    <source>
        <dbReference type="RuleBase" id="RU000488"/>
    </source>
</evidence>
<feature type="transmembrane region" description="Helical" evidence="10">
    <location>
        <begin position="122"/>
        <end position="143"/>
    </location>
</feature>
<keyword evidence="3 9" id="KW-0813">Transport</keyword>
<dbReference type="AlphaFoldDB" id="A0A165SJ39"/>
<dbReference type="Pfam" id="PF00153">
    <property type="entry name" value="Mito_carr"/>
    <property type="match status" value="1"/>
</dbReference>
<dbReference type="SUPFAM" id="SSF103506">
    <property type="entry name" value="Mitochondrial carrier"/>
    <property type="match status" value="2"/>
</dbReference>
<dbReference type="PROSITE" id="PS50920">
    <property type="entry name" value="SOLCAR"/>
    <property type="match status" value="1"/>
</dbReference>
<comment type="similarity">
    <text evidence="2 9">Belongs to the mitochondrial carrier (TC 2.A.29) family.</text>
</comment>
<dbReference type="GO" id="GO:0016020">
    <property type="term" value="C:membrane"/>
    <property type="evidence" value="ECO:0007669"/>
    <property type="project" value="UniProtKB-SubCell"/>
</dbReference>
<reference evidence="11 12" key="1">
    <citation type="journal article" date="2016" name="Mol. Biol. Evol.">
        <title>Comparative Genomics of Early-Diverging Mushroom-Forming Fungi Provides Insights into the Origins of Lignocellulose Decay Capabilities.</title>
        <authorList>
            <person name="Nagy L.G."/>
            <person name="Riley R."/>
            <person name="Tritt A."/>
            <person name="Adam C."/>
            <person name="Daum C."/>
            <person name="Floudas D."/>
            <person name="Sun H."/>
            <person name="Yadav J.S."/>
            <person name="Pangilinan J."/>
            <person name="Larsson K.H."/>
            <person name="Matsuura K."/>
            <person name="Barry K."/>
            <person name="Labutti K."/>
            <person name="Kuo R."/>
            <person name="Ohm R.A."/>
            <person name="Bhattacharya S.S."/>
            <person name="Shirouzu T."/>
            <person name="Yoshinaga Y."/>
            <person name="Martin F.M."/>
            <person name="Grigoriev I.V."/>
            <person name="Hibbett D.S."/>
        </authorList>
    </citation>
    <scope>NUCLEOTIDE SEQUENCE [LARGE SCALE GENOMIC DNA]</scope>
    <source>
        <strain evidence="11 12">L-15889</strain>
    </source>
</reference>
<feature type="repeat" description="Solcar" evidence="8">
    <location>
        <begin position="4"/>
        <end position="106"/>
    </location>
</feature>
<proteinExistence type="inferred from homology"/>
<keyword evidence="4 8" id="KW-0812">Transmembrane</keyword>
<dbReference type="Proteomes" id="UP000076727">
    <property type="component" value="Unassembled WGS sequence"/>
</dbReference>
<dbReference type="PANTHER" id="PTHR45683">
    <property type="entry name" value="MITOCHONDRIAL NICOTINAMIDE ADENINE DINUCLEOTIDE TRANSPORTER 1-RELATED-RELATED"/>
    <property type="match status" value="1"/>
</dbReference>
<accession>A0A165SJ39</accession>
<protein>
    <recommendedName>
        <fullName evidence="13">Mitochondrial carrier</fullName>
    </recommendedName>
</protein>
<dbReference type="OrthoDB" id="21292at2759"/>
<evidence type="ECO:0000256" key="7">
    <source>
        <dbReference type="ARBA" id="ARBA00023136"/>
    </source>
</evidence>
<dbReference type="EMBL" id="KV429042">
    <property type="protein sequence ID" value="KZT72069.1"/>
    <property type="molecule type" value="Genomic_DNA"/>
</dbReference>